<gene>
    <name evidence="1" type="ORF">VTH8203_01269</name>
</gene>
<dbReference type="Proteomes" id="UP000219336">
    <property type="component" value="Unassembled WGS sequence"/>
</dbReference>
<name>A0A240EG51_9VIBR</name>
<sequence>MLGALFSSGVHVRSVPVRTHIDDIDFDALERVESLDYGKENKPKHKTCCSEHELKRNKLAPTTVYANKMNFKVIK</sequence>
<evidence type="ECO:0000313" key="1">
    <source>
        <dbReference type="EMBL" id="SNX47654.1"/>
    </source>
</evidence>
<protein>
    <submittedName>
        <fullName evidence="1">Uncharacterized protein</fullName>
    </submittedName>
</protein>
<proteinExistence type="predicted"/>
<dbReference type="EMBL" id="OANU01000011">
    <property type="protein sequence ID" value="SNX47654.1"/>
    <property type="molecule type" value="Genomic_DNA"/>
</dbReference>
<organism evidence="1 2">
    <name type="scientific">Vibrio thalassae</name>
    <dbReference type="NCBI Taxonomy" id="1243014"/>
    <lineage>
        <taxon>Bacteria</taxon>
        <taxon>Pseudomonadati</taxon>
        <taxon>Pseudomonadota</taxon>
        <taxon>Gammaproteobacteria</taxon>
        <taxon>Vibrionales</taxon>
        <taxon>Vibrionaceae</taxon>
        <taxon>Vibrio</taxon>
    </lineage>
</organism>
<reference evidence="2" key="1">
    <citation type="submission" date="2016-06" db="EMBL/GenBank/DDBJ databases">
        <authorList>
            <person name="Rodrigo-Torres L."/>
            <person name="Arahal R.D."/>
            <person name="Lucena T."/>
        </authorList>
    </citation>
    <scope>NUCLEOTIDE SEQUENCE [LARGE SCALE GENOMIC DNA]</scope>
    <source>
        <strain evidence="2">CECT8203</strain>
    </source>
</reference>
<evidence type="ECO:0000313" key="2">
    <source>
        <dbReference type="Proteomes" id="UP000219336"/>
    </source>
</evidence>
<dbReference type="AlphaFoldDB" id="A0A240EG51"/>
<accession>A0A240EG51</accession>
<keyword evidence="2" id="KW-1185">Reference proteome</keyword>